<dbReference type="Pfam" id="PF02874">
    <property type="entry name" value="ATP-synt_ab_N"/>
    <property type="match status" value="1"/>
</dbReference>
<dbReference type="EC" id="7.1.2.2" evidence="14"/>
<dbReference type="Gene3D" id="3.40.50.300">
    <property type="entry name" value="P-loop containing nucleotide triphosphate hydrolases"/>
    <property type="match status" value="1"/>
</dbReference>
<keyword evidence="6 14" id="KW-0547">Nucleotide-binding</keyword>
<dbReference type="CDD" id="cd18116">
    <property type="entry name" value="ATP-synt_F1_alpha_N"/>
    <property type="match status" value="1"/>
</dbReference>
<evidence type="ECO:0000256" key="12">
    <source>
        <dbReference type="ARBA" id="ARBA00023196"/>
    </source>
</evidence>
<dbReference type="GO" id="GO:0046933">
    <property type="term" value="F:proton-transporting ATP synthase activity, rotational mechanism"/>
    <property type="evidence" value="ECO:0007669"/>
    <property type="project" value="UniProtKB-UniRule"/>
</dbReference>
<evidence type="ECO:0000259" key="15">
    <source>
        <dbReference type="Pfam" id="PF00006"/>
    </source>
</evidence>
<dbReference type="Pfam" id="PF00006">
    <property type="entry name" value="ATP-synt_ab"/>
    <property type="match status" value="1"/>
</dbReference>
<evidence type="ECO:0000259" key="16">
    <source>
        <dbReference type="Pfam" id="PF00306"/>
    </source>
</evidence>
<dbReference type="RefSeq" id="WP_077275411.1">
    <property type="nucleotide sequence ID" value="NZ_CP019609.1"/>
</dbReference>
<dbReference type="CDD" id="cd18113">
    <property type="entry name" value="ATP-synt_F1_alpha_C"/>
    <property type="match status" value="1"/>
</dbReference>
<accession>A0A1Q2D535</accession>
<evidence type="ECO:0000256" key="1">
    <source>
        <dbReference type="ARBA" id="ARBA00003784"/>
    </source>
</evidence>
<dbReference type="Proteomes" id="UP000188246">
    <property type="component" value="Chromosome"/>
</dbReference>
<dbReference type="InterPro" id="IPR000194">
    <property type="entry name" value="ATPase_F1/V1/A1_a/bsu_nucl-bd"/>
</dbReference>
<dbReference type="Gene3D" id="2.40.30.20">
    <property type="match status" value="1"/>
</dbReference>
<dbReference type="InterPro" id="IPR027417">
    <property type="entry name" value="P-loop_NTPase"/>
</dbReference>
<feature type="domain" description="ATPase F1/V1/A1 complex alpha/beta subunit N-terminal" evidence="17">
    <location>
        <begin position="26"/>
        <end position="92"/>
    </location>
</feature>
<dbReference type="GO" id="GO:0005524">
    <property type="term" value="F:ATP binding"/>
    <property type="evidence" value="ECO:0007669"/>
    <property type="project" value="UniProtKB-UniRule"/>
</dbReference>
<reference evidence="18 19" key="1">
    <citation type="journal article" date="2010" name="Int. J. Syst. Evol. Microbiol.">
        <title>Vagococcus penaei sp. nov., isolated from spoilage microbiota of cooked shrimp (Penaeus vannamei).</title>
        <authorList>
            <person name="Jaffres E."/>
            <person name="Prevost H."/>
            <person name="Rossero A."/>
            <person name="Joffraud J.J."/>
            <person name="Dousset X."/>
        </authorList>
    </citation>
    <scope>NUCLEOTIDE SEQUENCE [LARGE SCALE GENOMIC DNA]</scope>
    <source>
        <strain evidence="18 19">CD276</strain>
    </source>
</reference>
<comment type="function">
    <text evidence="1 14">Produces ATP from ADP in the presence of a proton gradient across the membrane. The alpha chain is a regulatory subunit.</text>
</comment>
<evidence type="ECO:0000256" key="14">
    <source>
        <dbReference type="HAMAP-Rule" id="MF_01346"/>
    </source>
</evidence>
<dbReference type="Gene3D" id="1.20.150.20">
    <property type="entry name" value="ATP synthase alpha/beta chain, C-terminal domain"/>
    <property type="match status" value="1"/>
</dbReference>
<evidence type="ECO:0000256" key="3">
    <source>
        <dbReference type="ARBA" id="ARBA00008936"/>
    </source>
</evidence>
<dbReference type="FunFam" id="2.40.30.20:FF:000001">
    <property type="entry name" value="ATP synthase subunit alpha"/>
    <property type="match status" value="1"/>
</dbReference>
<feature type="domain" description="ATP synthase alpha subunit C-terminal" evidence="16">
    <location>
        <begin position="371"/>
        <end position="494"/>
    </location>
</feature>
<dbReference type="InterPro" id="IPR005294">
    <property type="entry name" value="ATP_synth_F1_asu"/>
</dbReference>
<feature type="binding site" evidence="14">
    <location>
        <begin position="169"/>
        <end position="176"/>
    </location>
    <ligand>
        <name>ATP</name>
        <dbReference type="ChEBI" id="CHEBI:30616"/>
    </ligand>
</feature>
<comment type="catalytic activity">
    <reaction evidence="14">
        <text>ATP + H2O + 4 H(+)(in) = ADP + phosphate + 5 H(+)(out)</text>
        <dbReference type="Rhea" id="RHEA:57720"/>
        <dbReference type="ChEBI" id="CHEBI:15377"/>
        <dbReference type="ChEBI" id="CHEBI:15378"/>
        <dbReference type="ChEBI" id="CHEBI:30616"/>
        <dbReference type="ChEBI" id="CHEBI:43474"/>
        <dbReference type="ChEBI" id="CHEBI:456216"/>
        <dbReference type="EC" id="7.1.2.2"/>
    </reaction>
</comment>
<dbReference type="FunFam" id="3.40.50.300:FF:000002">
    <property type="entry name" value="ATP synthase subunit alpha"/>
    <property type="match status" value="1"/>
</dbReference>
<evidence type="ECO:0000313" key="19">
    <source>
        <dbReference type="Proteomes" id="UP000188246"/>
    </source>
</evidence>
<gene>
    <name evidence="14" type="primary">atpA</name>
    <name evidence="18" type="ORF">BW732_03090</name>
</gene>
<evidence type="ECO:0000256" key="9">
    <source>
        <dbReference type="ARBA" id="ARBA00022967"/>
    </source>
</evidence>
<dbReference type="PANTHER" id="PTHR48082">
    <property type="entry name" value="ATP SYNTHASE SUBUNIT ALPHA, MITOCHONDRIAL"/>
    <property type="match status" value="1"/>
</dbReference>
<dbReference type="InterPro" id="IPR020003">
    <property type="entry name" value="ATPase_a/bsu_AS"/>
</dbReference>
<keyword evidence="7 14" id="KW-0375">Hydrogen ion transport</keyword>
<dbReference type="PANTHER" id="PTHR48082:SF2">
    <property type="entry name" value="ATP SYNTHASE SUBUNIT ALPHA, MITOCHONDRIAL"/>
    <property type="match status" value="1"/>
</dbReference>
<evidence type="ECO:0000256" key="11">
    <source>
        <dbReference type="ARBA" id="ARBA00023136"/>
    </source>
</evidence>
<dbReference type="Pfam" id="PF00306">
    <property type="entry name" value="ATP-synt_ab_C"/>
    <property type="match status" value="1"/>
</dbReference>
<dbReference type="InterPro" id="IPR038376">
    <property type="entry name" value="ATP_synth_asu_C_sf"/>
</dbReference>
<dbReference type="GO" id="GO:0045259">
    <property type="term" value="C:proton-transporting ATP synthase complex"/>
    <property type="evidence" value="ECO:0007669"/>
    <property type="project" value="UniProtKB-KW"/>
</dbReference>
<dbReference type="EMBL" id="CP019609">
    <property type="protein sequence ID" value="AQP53317.1"/>
    <property type="molecule type" value="Genomic_DNA"/>
</dbReference>
<evidence type="ECO:0000256" key="4">
    <source>
        <dbReference type="ARBA" id="ARBA00022448"/>
    </source>
</evidence>
<name>A0A1Q2D535_9ENTE</name>
<evidence type="ECO:0000256" key="13">
    <source>
        <dbReference type="ARBA" id="ARBA00023310"/>
    </source>
</evidence>
<dbReference type="PROSITE" id="PS00152">
    <property type="entry name" value="ATPASE_ALPHA_BETA"/>
    <property type="match status" value="1"/>
</dbReference>
<dbReference type="NCBIfam" id="NF009884">
    <property type="entry name" value="PRK13343.1"/>
    <property type="match status" value="1"/>
</dbReference>
<dbReference type="AlphaFoldDB" id="A0A1Q2D535"/>
<dbReference type="SUPFAM" id="SSF50615">
    <property type="entry name" value="N-terminal domain of alpha and beta subunits of F1 ATP synthase"/>
    <property type="match status" value="1"/>
</dbReference>
<evidence type="ECO:0000313" key="18">
    <source>
        <dbReference type="EMBL" id="AQP53317.1"/>
    </source>
</evidence>
<evidence type="ECO:0000256" key="5">
    <source>
        <dbReference type="ARBA" id="ARBA00022475"/>
    </source>
</evidence>
<sequence>MSIKAEEISSHIKQQLAKYEESLTVDEVGTVSYVGDGIARAYGLENAMSGELLEFDNGVFGMAQNLESDSVGIIILGDFGGIREGDKVKRTGKIMEVPVGDALIGRVVNPLGQPIDGLGPINTRKMRPIEATAPGVMARKSVDEPLQTGIKAIDALVPIGRGQRELIIGDRKTGKTSIAIDTIINQKEQDMICIYVAIGQKESTVRNQVETLKKYGALDYTIVVSASASQPAPLLYLAPYAGAAMGEEFMYNGKHVLVVYDDLSKQAAAYREISLLLRRPPGREAFPGDVFYLHSRLLERAAKLNDSLGGGSMTALPFVETQAGDISAYIPTNVISITDGQIFLESDLFYSGVRPAIDAGLSVSRVGGSAQIKAMKKVAGTLRIDLASYRELEAFTQFGSDLDAATQAKLNRGKRTVEVLKQNVHEPISVEKQVLILYALTDGFLDTIPVNDIPRFEKEVCDYVENNYPAIFDTIKNTKNLPNPDDLNKAIEEFKGIFSSSTFSVADELK</sequence>
<keyword evidence="11 14" id="KW-0472">Membrane</keyword>
<dbReference type="KEGG" id="vpi:BW732_03090"/>
<dbReference type="InterPro" id="IPR004100">
    <property type="entry name" value="ATPase_F1/V1/A1_a/bsu_N"/>
</dbReference>
<keyword evidence="4 14" id="KW-0813">Transport</keyword>
<evidence type="ECO:0000256" key="8">
    <source>
        <dbReference type="ARBA" id="ARBA00022840"/>
    </source>
</evidence>
<dbReference type="FunFam" id="1.20.150.20:FF:000001">
    <property type="entry name" value="ATP synthase subunit alpha"/>
    <property type="match status" value="1"/>
</dbReference>
<dbReference type="STRING" id="633807.BW732_03090"/>
<protein>
    <recommendedName>
        <fullName evidence="14">ATP synthase subunit alpha</fullName>
        <ecNumber evidence="14">7.1.2.2</ecNumber>
    </recommendedName>
    <alternativeName>
        <fullName evidence="14">ATP synthase F1 sector subunit alpha</fullName>
    </alternativeName>
    <alternativeName>
        <fullName evidence="14">F-ATPase subunit alpha</fullName>
    </alternativeName>
</protein>
<dbReference type="NCBIfam" id="TIGR00962">
    <property type="entry name" value="atpA"/>
    <property type="match status" value="1"/>
</dbReference>
<keyword evidence="10 14" id="KW-0406">Ion transport</keyword>
<proteinExistence type="inferred from homology"/>
<feature type="domain" description="ATPase F1/V1/A1 complex alpha/beta subunit nucleotide-binding" evidence="15">
    <location>
        <begin position="149"/>
        <end position="364"/>
    </location>
</feature>
<evidence type="ECO:0000256" key="7">
    <source>
        <dbReference type="ARBA" id="ARBA00022781"/>
    </source>
</evidence>
<dbReference type="HAMAP" id="MF_01346">
    <property type="entry name" value="ATP_synth_alpha_bact"/>
    <property type="match status" value="1"/>
</dbReference>
<organism evidence="18 19">
    <name type="scientific">Vagococcus penaei</name>
    <dbReference type="NCBI Taxonomy" id="633807"/>
    <lineage>
        <taxon>Bacteria</taxon>
        <taxon>Bacillati</taxon>
        <taxon>Bacillota</taxon>
        <taxon>Bacilli</taxon>
        <taxon>Lactobacillales</taxon>
        <taxon>Enterococcaceae</taxon>
        <taxon>Vagococcus</taxon>
    </lineage>
</organism>
<keyword evidence="13 14" id="KW-0066">ATP synthesis</keyword>
<dbReference type="SUPFAM" id="SSF47917">
    <property type="entry name" value="C-terminal domain of alpha and beta subunits of F1 ATP synthase"/>
    <property type="match status" value="1"/>
</dbReference>
<dbReference type="InterPro" id="IPR023366">
    <property type="entry name" value="ATP_synth_asu-like_sf"/>
</dbReference>
<evidence type="ECO:0000256" key="2">
    <source>
        <dbReference type="ARBA" id="ARBA00004170"/>
    </source>
</evidence>
<comment type="similarity">
    <text evidence="3 14">Belongs to the ATPase alpha/beta chains family.</text>
</comment>
<keyword evidence="12 14" id="KW-0139">CF(1)</keyword>
<keyword evidence="8 14" id="KW-0067">ATP-binding</keyword>
<keyword evidence="19" id="KW-1185">Reference proteome</keyword>
<dbReference type="PIRSF" id="PIRSF039088">
    <property type="entry name" value="F_ATPase_subunit_alpha"/>
    <property type="match status" value="1"/>
</dbReference>
<dbReference type="GO" id="GO:0043531">
    <property type="term" value="F:ADP binding"/>
    <property type="evidence" value="ECO:0007669"/>
    <property type="project" value="TreeGrafter"/>
</dbReference>
<evidence type="ECO:0000256" key="6">
    <source>
        <dbReference type="ARBA" id="ARBA00022741"/>
    </source>
</evidence>
<keyword evidence="5 14" id="KW-1003">Cell membrane</keyword>
<dbReference type="InterPro" id="IPR000793">
    <property type="entry name" value="ATP_synth_asu_C"/>
</dbReference>
<dbReference type="InterPro" id="IPR036121">
    <property type="entry name" value="ATPase_F1/V1/A1_a/bsu_N_sf"/>
</dbReference>
<evidence type="ECO:0000259" key="17">
    <source>
        <dbReference type="Pfam" id="PF02874"/>
    </source>
</evidence>
<evidence type="ECO:0000256" key="10">
    <source>
        <dbReference type="ARBA" id="ARBA00023065"/>
    </source>
</evidence>
<feature type="site" description="Required for activity" evidence="14">
    <location>
        <position position="362"/>
    </location>
</feature>
<dbReference type="InterPro" id="IPR033732">
    <property type="entry name" value="ATP_synth_F1_a_nt-bd_dom"/>
</dbReference>
<dbReference type="SUPFAM" id="SSF52540">
    <property type="entry name" value="P-loop containing nucleoside triphosphate hydrolases"/>
    <property type="match status" value="1"/>
</dbReference>
<keyword evidence="9 14" id="KW-1278">Translocase</keyword>
<dbReference type="GO" id="GO:0005886">
    <property type="term" value="C:plasma membrane"/>
    <property type="evidence" value="ECO:0007669"/>
    <property type="project" value="UniProtKB-SubCell"/>
</dbReference>
<comment type="subcellular location">
    <subcellularLocation>
        <location evidence="14">Cell membrane</location>
        <topology evidence="14">Peripheral membrane protein</topology>
    </subcellularLocation>
    <subcellularLocation>
        <location evidence="2">Membrane</location>
        <topology evidence="2">Peripheral membrane protein</topology>
    </subcellularLocation>
</comment>
<dbReference type="CDD" id="cd01132">
    <property type="entry name" value="F1-ATPase_alpha_CD"/>
    <property type="match status" value="1"/>
</dbReference>